<comment type="caution">
    <text evidence="1">The sequence shown here is derived from an EMBL/GenBank/DDBJ whole genome shotgun (WGS) entry which is preliminary data.</text>
</comment>
<evidence type="ECO:0000313" key="1">
    <source>
        <dbReference type="EMBL" id="KAK7436332.1"/>
    </source>
</evidence>
<dbReference type="Proteomes" id="UP001498398">
    <property type="component" value="Unassembled WGS sequence"/>
</dbReference>
<accession>A0ABR1IR18</accession>
<dbReference type="EMBL" id="JBANRG010000095">
    <property type="protein sequence ID" value="KAK7436332.1"/>
    <property type="molecule type" value="Genomic_DNA"/>
</dbReference>
<organism evidence="1 2">
    <name type="scientific">Marasmiellus scandens</name>
    <dbReference type="NCBI Taxonomy" id="2682957"/>
    <lineage>
        <taxon>Eukaryota</taxon>
        <taxon>Fungi</taxon>
        <taxon>Dikarya</taxon>
        <taxon>Basidiomycota</taxon>
        <taxon>Agaricomycotina</taxon>
        <taxon>Agaricomycetes</taxon>
        <taxon>Agaricomycetidae</taxon>
        <taxon>Agaricales</taxon>
        <taxon>Marasmiineae</taxon>
        <taxon>Omphalotaceae</taxon>
        <taxon>Marasmiellus</taxon>
    </lineage>
</organism>
<protein>
    <submittedName>
        <fullName evidence="1">Uncharacterized protein</fullName>
    </submittedName>
</protein>
<name>A0ABR1IR18_9AGAR</name>
<gene>
    <name evidence="1" type="ORF">VKT23_019179</name>
</gene>
<reference evidence="1 2" key="1">
    <citation type="submission" date="2024-01" db="EMBL/GenBank/DDBJ databases">
        <title>A draft genome for the cacao thread blight pathogen Marasmiellus scandens.</title>
        <authorList>
            <person name="Baruah I.K."/>
            <person name="Leung J."/>
            <person name="Bukari Y."/>
            <person name="Amoako-Attah I."/>
            <person name="Meinhardt L.W."/>
            <person name="Bailey B.A."/>
            <person name="Cohen S.P."/>
        </authorList>
    </citation>
    <scope>NUCLEOTIDE SEQUENCE [LARGE SCALE GENOMIC DNA]</scope>
    <source>
        <strain evidence="1 2">GH-19</strain>
    </source>
</reference>
<keyword evidence="2" id="KW-1185">Reference proteome</keyword>
<sequence>MLTSAIPETVDVVAWDERVGQFGCDGLRGNGYQMKGYMGCEERRVQRRLPTQQKKLDAIKQVTNGNFSSPEVDAILDWKNVITSNFQLQLVKTELPVQIHNLKPFRTQDRNLVFRKIKSTMRIRRGICCRAKRAIINLASKEKEKNDAHPSFLFSPSMQRPDAEKVHVLAKDEGTGASMW</sequence>
<proteinExistence type="predicted"/>
<evidence type="ECO:0000313" key="2">
    <source>
        <dbReference type="Proteomes" id="UP001498398"/>
    </source>
</evidence>